<dbReference type="AlphaFoldDB" id="A0A0E9XBT8"/>
<dbReference type="EMBL" id="GBXM01008463">
    <property type="protein sequence ID" value="JAI00115.1"/>
    <property type="molecule type" value="Transcribed_RNA"/>
</dbReference>
<accession>A0A0E9XBT8</accession>
<evidence type="ECO:0000313" key="1">
    <source>
        <dbReference type="EMBL" id="JAI00115.1"/>
    </source>
</evidence>
<reference evidence="1" key="2">
    <citation type="journal article" date="2015" name="Fish Shellfish Immunol.">
        <title>Early steps in the European eel (Anguilla anguilla)-Vibrio vulnificus interaction in the gills: Role of the RtxA13 toxin.</title>
        <authorList>
            <person name="Callol A."/>
            <person name="Pajuelo D."/>
            <person name="Ebbesson L."/>
            <person name="Teles M."/>
            <person name="MacKenzie S."/>
            <person name="Amaro C."/>
        </authorList>
    </citation>
    <scope>NUCLEOTIDE SEQUENCE</scope>
</reference>
<protein>
    <submittedName>
        <fullName evidence="1">Uncharacterized protein</fullName>
    </submittedName>
</protein>
<sequence length="21" mass="2481">MQIKQAIFQSNATQSFLNYFT</sequence>
<organism evidence="1">
    <name type="scientific">Anguilla anguilla</name>
    <name type="common">European freshwater eel</name>
    <name type="synonym">Muraena anguilla</name>
    <dbReference type="NCBI Taxonomy" id="7936"/>
    <lineage>
        <taxon>Eukaryota</taxon>
        <taxon>Metazoa</taxon>
        <taxon>Chordata</taxon>
        <taxon>Craniata</taxon>
        <taxon>Vertebrata</taxon>
        <taxon>Euteleostomi</taxon>
        <taxon>Actinopterygii</taxon>
        <taxon>Neopterygii</taxon>
        <taxon>Teleostei</taxon>
        <taxon>Anguilliformes</taxon>
        <taxon>Anguillidae</taxon>
        <taxon>Anguilla</taxon>
    </lineage>
</organism>
<proteinExistence type="predicted"/>
<reference evidence="1" key="1">
    <citation type="submission" date="2014-11" db="EMBL/GenBank/DDBJ databases">
        <authorList>
            <person name="Amaro Gonzalez C."/>
        </authorList>
    </citation>
    <scope>NUCLEOTIDE SEQUENCE</scope>
</reference>
<name>A0A0E9XBT8_ANGAN</name>